<dbReference type="PANTHER" id="PTHR42705:SF2">
    <property type="entry name" value="BIFUNCTIONAL NON-HOMOLOGOUS END JOINING PROTEIN LIGD"/>
    <property type="match status" value="1"/>
</dbReference>
<evidence type="ECO:0000256" key="11">
    <source>
        <dbReference type="ARBA" id="ARBA00022839"/>
    </source>
</evidence>
<dbReference type="GO" id="GO:0016874">
    <property type="term" value="F:ligase activity"/>
    <property type="evidence" value="ECO:0007669"/>
    <property type="project" value="UniProtKB-KW"/>
</dbReference>
<dbReference type="Pfam" id="PF04679">
    <property type="entry name" value="DNA_ligase_A_C"/>
    <property type="match status" value="1"/>
</dbReference>
<evidence type="ECO:0000256" key="5">
    <source>
        <dbReference type="ARBA" id="ARBA00022695"/>
    </source>
</evidence>
<keyword evidence="8" id="KW-0547">Nucleotide-binding</keyword>
<dbReference type="InterPro" id="IPR014143">
    <property type="entry name" value="NHEJ_ligase_prk"/>
</dbReference>
<keyword evidence="10" id="KW-0378">Hydrolase</keyword>
<dbReference type="InterPro" id="IPR012310">
    <property type="entry name" value="DNA_ligase_ATP-dep_cent"/>
</dbReference>
<evidence type="ECO:0000256" key="19">
    <source>
        <dbReference type="ARBA" id="ARBA00029943"/>
    </source>
</evidence>
<evidence type="ECO:0000313" key="25">
    <source>
        <dbReference type="EMBL" id="MCT2586631.1"/>
    </source>
</evidence>
<evidence type="ECO:0000256" key="4">
    <source>
        <dbReference type="ARBA" id="ARBA00022679"/>
    </source>
</evidence>
<evidence type="ECO:0000256" key="13">
    <source>
        <dbReference type="ARBA" id="ARBA00022932"/>
    </source>
</evidence>
<sequence>MGDLDEYRRKRDPGRTPEPVPAEGALPTGNDDTFVIQEHHATRLHWDVRLERDGVLVSWAVPKGLPDVPGDIRLAVHTEDHPMEYATFSGTIPKGEYGGGRMFIWDRGRYETLKWSDREVAVVFHGERARGRYTFFRSGRDGKDWMVRRSEPPADPTFTRLPELVEPMLASPGTLPTADDPDDWAYEFKWDGVRALARVEGGRLTLHSRKGNDITVTYPELRLLGEELGATQVWLDGEIVAMVDGRPSFPALQQRMHVQNDRQARNLANAVPVTYLVFDVLHLDGHSCLDLPYAQRRELLEALELRGPHWNTSPSFVGDGPAVVETAHDQELEGVIAKRRSSRYYPGRRSADWVKITEVLTLEVLIGGWRPGEGRRSGMIGSLMLGVPTDGGVRYVGQVGTGFTDEALDALLRRLTPLVRDGSPFADEVPRDRAKGATWVSPEVVGEVEFRNWTPDGRLRAPSWRGLRSDKDRADLEPEPLPDAEPEEPPMVEEDVDDGEPRPQNVLVEVEGRRLRLSNLDKVLYPEAGFSKARVIDYYSRIAPVLLPHLRDRPVTLRRWPDGVTGQPFYEKNAARHAPEWIRQVRVETPGSTRGNETLDFVVLADLPSLVWSANMAALELHIPQWTVDADGERRTPDLLVFDLDPGPPATIVECCRVALLLRDVLAGHGLTSVAKTSGSKGMQLYAPITTTAAERTSEYAKAVAEHLAREDPKLVVARMAKDLRPRKVFIDWSQNNRYKTTIAPYSLRGREAPTVSTPITWDEVAACRHPNDLVFTSDDVLERVEAHGDLLAPLLTGDRPPLPEA</sequence>
<dbReference type="SUPFAM" id="SSF50249">
    <property type="entry name" value="Nucleic acid-binding proteins"/>
    <property type="match status" value="1"/>
</dbReference>
<comment type="similarity">
    <text evidence="21">In the C-terminal section; belongs to the ATP-dependent DNA ligase family.</text>
</comment>
<evidence type="ECO:0000256" key="8">
    <source>
        <dbReference type="ARBA" id="ARBA00022741"/>
    </source>
</evidence>
<evidence type="ECO:0000259" key="24">
    <source>
        <dbReference type="PROSITE" id="PS50160"/>
    </source>
</evidence>
<keyword evidence="26" id="KW-1185">Reference proteome</keyword>
<evidence type="ECO:0000256" key="2">
    <source>
        <dbReference type="ARBA" id="ARBA00012727"/>
    </source>
</evidence>
<evidence type="ECO:0000256" key="12">
    <source>
        <dbReference type="ARBA" id="ARBA00022840"/>
    </source>
</evidence>
<keyword evidence="7" id="KW-0479">Metal-binding</keyword>
<dbReference type="RefSeq" id="WP_260194483.1">
    <property type="nucleotide sequence ID" value="NZ_JAFFZE010000020.1"/>
</dbReference>
<feature type="compositionally biased region" description="Basic and acidic residues" evidence="23">
    <location>
        <begin position="1"/>
        <end position="15"/>
    </location>
</feature>
<evidence type="ECO:0000256" key="20">
    <source>
        <dbReference type="ARBA" id="ARBA00034003"/>
    </source>
</evidence>
<keyword evidence="18" id="KW-0511">Multifunctional enzyme</keyword>
<comment type="caution">
    <text evidence="25">The sequence shown here is derived from an EMBL/GenBank/DDBJ whole genome shotgun (WGS) entry which is preliminary data.</text>
</comment>
<dbReference type="NCBIfam" id="TIGR02779">
    <property type="entry name" value="NHEJ_ligase_lig"/>
    <property type="match status" value="1"/>
</dbReference>
<keyword evidence="9" id="KW-0227">DNA damage</keyword>
<dbReference type="InterPro" id="IPR012340">
    <property type="entry name" value="NA-bd_OB-fold"/>
</dbReference>
<evidence type="ECO:0000256" key="14">
    <source>
        <dbReference type="ARBA" id="ARBA00023125"/>
    </source>
</evidence>
<dbReference type="InterPro" id="IPR014145">
    <property type="entry name" value="LigD_pol_dom"/>
</dbReference>
<keyword evidence="5" id="KW-0548">Nucleotidyltransferase</keyword>
<keyword evidence="12" id="KW-0067">ATP-binding</keyword>
<reference evidence="25 26" key="1">
    <citation type="submission" date="2021-02" db="EMBL/GenBank/DDBJ databases">
        <title>Actinophytocola xerophila sp. nov., isolated from soil of cotton cropping field.</title>
        <authorList>
            <person name="Huang R."/>
            <person name="Chen X."/>
            <person name="Ge X."/>
            <person name="Liu W."/>
        </authorList>
    </citation>
    <scope>NUCLEOTIDE SEQUENCE [LARGE SCALE GENOMIC DNA]</scope>
    <source>
        <strain evidence="25 26">S1-96</strain>
    </source>
</reference>
<evidence type="ECO:0000256" key="7">
    <source>
        <dbReference type="ARBA" id="ARBA00022723"/>
    </source>
</evidence>
<dbReference type="InterPro" id="IPR052171">
    <property type="entry name" value="NHEJ_LigD"/>
</dbReference>
<dbReference type="PROSITE" id="PS50160">
    <property type="entry name" value="DNA_LIGASE_A3"/>
    <property type="match status" value="1"/>
</dbReference>
<evidence type="ECO:0000256" key="6">
    <source>
        <dbReference type="ARBA" id="ARBA00022722"/>
    </source>
</evidence>
<dbReference type="CDD" id="cd07906">
    <property type="entry name" value="Adenylation_DNA_ligase_LigD_LigC"/>
    <property type="match status" value="1"/>
</dbReference>
<keyword evidence="11" id="KW-0269">Exonuclease</keyword>
<comment type="similarity">
    <text evidence="22">In the N-terminal section; belongs to the LigD polymerase family.</text>
</comment>
<keyword evidence="6" id="KW-0540">Nuclease</keyword>
<dbReference type="InterPro" id="IPR016059">
    <property type="entry name" value="DNA_ligase_ATP-dep_CS"/>
</dbReference>
<keyword evidence="3 25" id="KW-0436">Ligase</keyword>
<gene>
    <name evidence="25" type="primary">ligD</name>
    <name evidence="25" type="ORF">JT362_26265</name>
</gene>
<dbReference type="PANTHER" id="PTHR42705">
    <property type="entry name" value="BIFUNCTIONAL NON-HOMOLOGOUS END JOINING PROTEIN LIGD"/>
    <property type="match status" value="1"/>
</dbReference>
<feature type="region of interest" description="Disordered" evidence="23">
    <location>
        <begin position="1"/>
        <end position="31"/>
    </location>
</feature>
<evidence type="ECO:0000256" key="10">
    <source>
        <dbReference type="ARBA" id="ARBA00022801"/>
    </source>
</evidence>
<evidence type="ECO:0000256" key="15">
    <source>
        <dbReference type="ARBA" id="ARBA00023172"/>
    </source>
</evidence>
<dbReference type="SUPFAM" id="SSF56091">
    <property type="entry name" value="DNA ligase/mRNA capping enzyme, catalytic domain"/>
    <property type="match status" value="1"/>
</dbReference>
<dbReference type="Gene3D" id="3.30.470.30">
    <property type="entry name" value="DNA ligase/mRNA capping enzyme"/>
    <property type="match status" value="1"/>
</dbReference>
<accession>A0ABT2JFX9</accession>
<dbReference type="InterPro" id="IPR014144">
    <property type="entry name" value="LigD_PE_domain"/>
</dbReference>
<evidence type="ECO:0000256" key="17">
    <source>
        <dbReference type="ARBA" id="ARBA00023211"/>
    </source>
</evidence>
<feature type="compositionally biased region" description="Basic and acidic residues" evidence="23">
    <location>
        <begin position="467"/>
        <end position="476"/>
    </location>
</feature>
<evidence type="ECO:0000256" key="22">
    <source>
        <dbReference type="ARBA" id="ARBA00049990"/>
    </source>
</evidence>
<evidence type="ECO:0000256" key="16">
    <source>
        <dbReference type="ARBA" id="ARBA00023204"/>
    </source>
</evidence>
<proteinExistence type="inferred from homology"/>
<dbReference type="PROSITE" id="PS00697">
    <property type="entry name" value="DNA_LIGASE_A1"/>
    <property type="match status" value="1"/>
</dbReference>
<comment type="cofactor">
    <cofactor evidence="1">
        <name>Mn(2+)</name>
        <dbReference type="ChEBI" id="CHEBI:29035"/>
    </cofactor>
</comment>
<keyword evidence="4" id="KW-0808">Transferase</keyword>
<dbReference type="Pfam" id="PF21686">
    <property type="entry name" value="LigD_Prim-Pol"/>
    <property type="match status" value="1"/>
</dbReference>
<dbReference type="Pfam" id="PF13298">
    <property type="entry name" value="LigD_N"/>
    <property type="match status" value="1"/>
</dbReference>
<comment type="catalytic activity">
    <reaction evidence="20">
        <text>ATP + (deoxyribonucleotide)n-3'-hydroxyl + 5'-phospho-(deoxyribonucleotide)m = (deoxyribonucleotide)n+m + AMP + diphosphate.</text>
        <dbReference type="EC" id="6.5.1.1"/>
    </reaction>
</comment>
<dbReference type="Gene3D" id="2.40.50.140">
    <property type="entry name" value="Nucleic acid-binding proteins"/>
    <property type="match status" value="1"/>
</dbReference>
<keyword evidence="13" id="KW-0239">DNA-directed DNA polymerase</keyword>
<evidence type="ECO:0000256" key="9">
    <source>
        <dbReference type="ARBA" id="ARBA00022763"/>
    </source>
</evidence>
<keyword evidence="15" id="KW-0233">DNA recombination</keyword>
<dbReference type="Proteomes" id="UP001156441">
    <property type="component" value="Unassembled WGS sequence"/>
</dbReference>
<evidence type="ECO:0000256" key="21">
    <source>
        <dbReference type="ARBA" id="ARBA00049981"/>
    </source>
</evidence>
<dbReference type="CDD" id="cd07971">
    <property type="entry name" value="OBF_DNA_ligase_LigD"/>
    <property type="match status" value="1"/>
</dbReference>
<dbReference type="EC" id="6.5.1.1" evidence="2"/>
<evidence type="ECO:0000256" key="23">
    <source>
        <dbReference type="SAM" id="MobiDB-lite"/>
    </source>
</evidence>
<dbReference type="NCBIfam" id="TIGR02776">
    <property type="entry name" value="NHEJ_ligase_prk"/>
    <property type="match status" value="1"/>
</dbReference>
<organism evidence="25 26">
    <name type="scientific">Actinophytocola gossypii</name>
    <dbReference type="NCBI Taxonomy" id="2812003"/>
    <lineage>
        <taxon>Bacteria</taxon>
        <taxon>Bacillati</taxon>
        <taxon>Actinomycetota</taxon>
        <taxon>Actinomycetes</taxon>
        <taxon>Pseudonocardiales</taxon>
        <taxon>Pseudonocardiaceae</taxon>
    </lineage>
</organism>
<keyword evidence="16" id="KW-0234">DNA repair</keyword>
<dbReference type="NCBIfam" id="TIGR02777">
    <property type="entry name" value="LigD_PE_dom"/>
    <property type="match status" value="1"/>
</dbReference>
<evidence type="ECO:0000256" key="18">
    <source>
        <dbReference type="ARBA" id="ARBA00023268"/>
    </source>
</evidence>
<evidence type="ECO:0000256" key="3">
    <source>
        <dbReference type="ARBA" id="ARBA00022598"/>
    </source>
</evidence>
<dbReference type="Pfam" id="PF01068">
    <property type="entry name" value="DNA_ligase_A_M"/>
    <property type="match status" value="1"/>
</dbReference>
<evidence type="ECO:0000313" key="26">
    <source>
        <dbReference type="Proteomes" id="UP001156441"/>
    </source>
</evidence>
<dbReference type="Gene3D" id="3.30.1490.70">
    <property type="match status" value="1"/>
</dbReference>
<dbReference type="Gene3D" id="3.90.920.10">
    <property type="entry name" value="DNA primase, PRIM domain"/>
    <property type="match status" value="1"/>
</dbReference>
<dbReference type="InterPro" id="IPR012309">
    <property type="entry name" value="DNA_ligase_ATP-dep_C"/>
</dbReference>
<feature type="region of interest" description="Disordered" evidence="23">
    <location>
        <begin position="461"/>
        <end position="502"/>
    </location>
</feature>
<dbReference type="CDD" id="cd04863">
    <property type="entry name" value="MtLigD_Pol_like"/>
    <property type="match status" value="1"/>
</dbReference>
<dbReference type="InterPro" id="IPR033649">
    <property type="entry name" value="MtLigD_Pol-like"/>
</dbReference>
<dbReference type="NCBIfam" id="TIGR02778">
    <property type="entry name" value="ligD_pol"/>
    <property type="match status" value="1"/>
</dbReference>
<feature type="domain" description="ATP-dependent DNA ligase family profile" evidence="24">
    <location>
        <begin position="271"/>
        <end position="389"/>
    </location>
</feature>
<keyword evidence="14" id="KW-0238">DNA-binding</keyword>
<feature type="compositionally biased region" description="Acidic residues" evidence="23">
    <location>
        <begin position="477"/>
        <end position="498"/>
    </location>
</feature>
<dbReference type="InterPro" id="IPR014146">
    <property type="entry name" value="LigD_ligase_dom"/>
</dbReference>
<evidence type="ECO:0000256" key="1">
    <source>
        <dbReference type="ARBA" id="ARBA00001936"/>
    </source>
</evidence>
<keyword evidence="17" id="KW-0464">Manganese</keyword>
<dbReference type="EMBL" id="JAFFZE010000020">
    <property type="protein sequence ID" value="MCT2586631.1"/>
    <property type="molecule type" value="Genomic_DNA"/>
</dbReference>
<protein>
    <recommendedName>
        <fullName evidence="2">DNA ligase (ATP)</fullName>
        <ecNumber evidence="2">6.5.1.1</ecNumber>
    </recommendedName>
    <alternativeName>
        <fullName evidence="19">NHEJ DNA polymerase</fullName>
    </alternativeName>
</protein>
<name>A0ABT2JFX9_9PSEU</name>